<evidence type="ECO:0000256" key="8">
    <source>
        <dbReference type="ARBA" id="ARBA00023136"/>
    </source>
</evidence>
<dbReference type="PANTHER" id="PTHR32507">
    <property type="entry name" value="NA(+)/H(+) ANTIPORTER 1"/>
    <property type="match status" value="1"/>
</dbReference>
<feature type="transmembrane region" description="Helical" evidence="9">
    <location>
        <begin position="274"/>
        <end position="296"/>
    </location>
</feature>
<dbReference type="EMBL" id="PRKW01000006">
    <property type="protein sequence ID" value="PPB48306.1"/>
    <property type="molecule type" value="Genomic_DNA"/>
</dbReference>
<evidence type="ECO:0000256" key="6">
    <source>
        <dbReference type="ARBA" id="ARBA00022989"/>
    </source>
</evidence>
<keyword evidence="5 9" id="KW-0812">Transmembrane</keyword>
<evidence type="ECO:0000256" key="3">
    <source>
        <dbReference type="ARBA" id="ARBA00022449"/>
    </source>
</evidence>
<feature type="transmembrane region" description="Helical" evidence="9">
    <location>
        <begin position="116"/>
        <end position="138"/>
    </location>
</feature>
<dbReference type="Proteomes" id="UP000239297">
    <property type="component" value="Unassembled WGS sequence"/>
</dbReference>
<dbReference type="GO" id="GO:1902600">
    <property type="term" value="P:proton transmembrane transport"/>
    <property type="evidence" value="ECO:0007669"/>
    <property type="project" value="InterPro"/>
</dbReference>
<comment type="caution">
    <text evidence="11">The sequence shown here is derived from an EMBL/GenBank/DDBJ whole genome shotgun (WGS) entry which is preliminary data.</text>
</comment>
<accession>A0A2S5IUU0</accession>
<keyword evidence="3" id="KW-0050">Antiport</keyword>
<feature type="transmembrane region" description="Helical" evidence="9">
    <location>
        <begin position="184"/>
        <end position="209"/>
    </location>
</feature>
<keyword evidence="7" id="KW-0406">Ion transport</keyword>
<sequence length="403" mass="40880">MSELAIVVITAGLFVWALVSARLQRADLTPPIVFLVLGGALAGSGLVDGSTIPETYAPLVEVTLVWVLFSDAAGLQLQQLRRDAGRVARLLGLGLPLTVVFGWAAATLLFPQLGPWPALVVAAALAPTDAALGLPVVTNPAVPSPIRRLLTVESGLNDGIITPVVLLAIAGAATAAGMENAEGAGPALVTLLIGVAVGAMIGGAGGWLLRWTRRRGVAAEDFVGIGVLALALLTYTTAVGVGGNGFVAAFCGGLAFGASAGSRAKSELVFLEQASSLVSMLVWSVFGAVTVAVVLHRVTVLTVVYAVLSLTVVRMIPVALALIGSGLDVRTVLFVGWFGPRGLASIVFALLALDALGPEADGAVVIIAVTILLSVLAHGLSATPLARRYGRAASTPNPPAARP</sequence>
<comment type="subcellular location">
    <subcellularLocation>
        <location evidence="1">Cell membrane</location>
        <topology evidence="1">Multi-pass membrane protein</topology>
    </subcellularLocation>
</comment>
<feature type="transmembrane region" description="Helical" evidence="9">
    <location>
        <begin position="363"/>
        <end position="381"/>
    </location>
</feature>
<feature type="transmembrane region" description="Helical" evidence="9">
    <location>
        <begin position="87"/>
        <end position="110"/>
    </location>
</feature>
<evidence type="ECO:0000313" key="11">
    <source>
        <dbReference type="EMBL" id="PPB48306.1"/>
    </source>
</evidence>
<protein>
    <submittedName>
        <fullName evidence="11">Sodium:proton antiporter</fullName>
    </submittedName>
</protein>
<name>A0A2S5IUU0_9MICC</name>
<proteinExistence type="predicted"/>
<dbReference type="GO" id="GO:0005886">
    <property type="term" value="C:plasma membrane"/>
    <property type="evidence" value="ECO:0007669"/>
    <property type="project" value="UniProtKB-SubCell"/>
</dbReference>
<evidence type="ECO:0000256" key="7">
    <source>
        <dbReference type="ARBA" id="ARBA00023065"/>
    </source>
</evidence>
<organism evidence="11 12">
    <name type="scientific">Arthrobacter pityocampae</name>
    <dbReference type="NCBI Taxonomy" id="547334"/>
    <lineage>
        <taxon>Bacteria</taxon>
        <taxon>Bacillati</taxon>
        <taxon>Actinomycetota</taxon>
        <taxon>Actinomycetes</taxon>
        <taxon>Micrococcales</taxon>
        <taxon>Micrococcaceae</taxon>
        <taxon>Arthrobacter</taxon>
    </lineage>
</organism>
<dbReference type="InterPro" id="IPR006153">
    <property type="entry name" value="Cation/H_exchanger_TM"/>
</dbReference>
<feature type="transmembrane region" description="Helical" evidence="9">
    <location>
        <begin position="331"/>
        <end position="351"/>
    </location>
</feature>
<evidence type="ECO:0000259" key="10">
    <source>
        <dbReference type="Pfam" id="PF00999"/>
    </source>
</evidence>
<evidence type="ECO:0000256" key="4">
    <source>
        <dbReference type="ARBA" id="ARBA00022475"/>
    </source>
</evidence>
<feature type="transmembrane region" description="Helical" evidence="9">
    <location>
        <begin position="302"/>
        <end position="324"/>
    </location>
</feature>
<keyword evidence="2" id="KW-0813">Transport</keyword>
<dbReference type="OrthoDB" id="4174405at2"/>
<dbReference type="GO" id="GO:0015297">
    <property type="term" value="F:antiporter activity"/>
    <property type="evidence" value="ECO:0007669"/>
    <property type="project" value="UniProtKB-KW"/>
</dbReference>
<feature type="transmembrane region" description="Helical" evidence="9">
    <location>
        <begin position="159"/>
        <end position="178"/>
    </location>
</feature>
<feature type="domain" description="Cation/H+ exchanger transmembrane" evidence="10">
    <location>
        <begin position="18"/>
        <end position="387"/>
    </location>
</feature>
<dbReference type="InterPro" id="IPR038770">
    <property type="entry name" value="Na+/solute_symporter_sf"/>
</dbReference>
<feature type="transmembrane region" description="Helical" evidence="9">
    <location>
        <begin position="221"/>
        <end position="239"/>
    </location>
</feature>
<reference evidence="11 12" key="1">
    <citation type="journal article" date="2014" name="Int. J. Syst. Evol. Microbiol.">
        <title>Arthrobacter pityocampae sp. nov., isolated from Thaumetopoea pityocampa (Lep., Thaumetopoeidae).</title>
        <authorList>
            <person name="Ince I.A."/>
            <person name="Demirbag Z."/>
            <person name="Kati H."/>
        </authorList>
    </citation>
    <scope>NUCLEOTIDE SEQUENCE [LARGE SCALE GENOMIC DNA]</scope>
    <source>
        <strain evidence="11 12">Tp2</strain>
    </source>
</reference>
<evidence type="ECO:0000256" key="5">
    <source>
        <dbReference type="ARBA" id="ARBA00022692"/>
    </source>
</evidence>
<feature type="transmembrane region" description="Helical" evidence="9">
    <location>
        <begin position="245"/>
        <end position="262"/>
    </location>
</feature>
<gene>
    <name evidence="11" type="ORF">C4K88_15250</name>
</gene>
<dbReference type="Gene3D" id="1.20.1530.20">
    <property type="match status" value="1"/>
</dbReference>
<dbReference type="RefSeq" id="WP_104122484.1">
    <property type="nucleotide sequence ID" value="NZ_PRKW01000006.1"/>
</dbReference>
<evidence type="ECO:0000313" key="12">
    <source>
        <dbReference type="Proteomes" id="UP000239297"/>
    </source>
</evidence>
<feature type="transmembrane region" description="Helical" evidence="9">
    <location>
        <begin position="56"/>
        <end position="75"/>
    </location>
</feature>
<evidence type="ECO:0000256" key="9">
    <source>
        <dbReference type="SAM" id="Phobius"/>
    </source>
</evidence>
<dbReference type="Pfam" id="PF00999">
    <property type="entry name" value="Na_H_Exchanger"/>
    <property type="match status" value="1"/>
</dbReference>
<keyword evidence="4" id="KW-1003">Cell membrane</keyword>
<dbReference type="PANTHER" id="PTHR32507:SF8">
    <property type="entry name" value="CNH1P"/>
    <property type="match status" value="1"/>
</dbReference>
<evidence type="ECO:0000256" key="1">
    <source>
        <dbReference type="ARBA" id="ARBA00004651"/>
    </source>
</evidence>
<keyword evidence="12" id="KW-1185">Reference proteome</keyword>
<keyword evidence="6 9" id="KW-1133">Transmembrane helix</keyword>
<evidence type="ECO:0000256" key="2">
    <source>
        <dbReference type="ARBA" id="ARBA00022448"/>
    </source>
</evidence>
<keyword evidence="8 9" id="KW-0472">Membrane</keyword>
<dbReference type="AlphaFoldDB" id="A0A2S5IUU0"/>